<evidence type="ECO:0000313" key="1">
    <source>
        <dbReference type="EMBL" id="SQB99369.1"/>
    </source>
</evidence>
<organism evidence="1 2">
    <name type="scientific">Helicobacter fennelliae</name>
    <dbReference type="NCBI Taxonomy" id="215"/>
    <lineage>
        <taxon>Bacteria</taxon>
        <taxon>Pseudomonadati</taxon>
        <taxon>Campylobacterota</taxon>
        <taxon>Epsilonproteobacteria</taxon>
        <taxon>Campylobacterales</taxon>
        <taxon>Helicobacteraceae</taxon>
        <taxon>Helicobacter</taxon>
    </lineage>
</organism>
<dbReference type="EMBL" id="UAWL01000006">
    <property type="protein sequence ID" value="SQB99369.1"/>
    <property type="molecule type" value="Genomic_DNA"/>
</dbReference>
<evidence type="ECO:0000313" key="2">
    <source>
        <dbReference type="Proteomes" id="UP000250166"/>
    </source>
</evidence>
<keyword evidence="1" id="KW-0418">Kinase</keyword>
<accession>A0A2X3DIT5</accession>
<dbReference type="AlphaFoldDB" id="A0A2X3DIT5"/>
<dbReference type="RefSeq" id="WP_023946083.1">
    <property type="nucleotide sequence ID" value="NZ_UAWL01000006.1"/>
</dbReference>
<gene>
    <name evidence="1" type="ORF">NCTC13102_01716</name>
</gene>
<keyword evidence="1" id="KW-0808">Transferase</keyword>
<dbReference type="Proteomes" id="UP000250166">
    <property type="component" value="Unassembled WGS sequence"/>
</dbReference>
<reference evidence="1 2" key="1">
    <citation type="submission" date="2018-06" db="EMBL/GenBank/DDBJ databases">
        <authorList>
            <consortium name="Pathogen Informatics"/>
            <person name="Doyle S."/>
        </authorList>
    </citation>
    <scope>NUCLEOTIDE SEQUENCE [LARGE SCALE GENOMIC DNA]</scope>
    <source>
        <strain evidence="1 2">NCTC13102</strain>
    </source>
</reference>
<dbReference type="GO" id="GO:0016301">
    <property type="term" value="F:kinase activity"/>
    <property type="evidence" value="ECO:0007669"/>
    <property type="project" value="UniProtKB-KW"/>
</dbReference>
<protein>
    <submittedName>
        <fullName evidence="1">Two-component sensor kinase CzcS</fullName>
    </submittedName>
</protein>
<name>A0A2X3DIT5_9HELI</name>
<proteinExistence type="predicted"/>
<sequence>MIAEKIPSCQSYNPKKRSYIKKGFEALSSRKYTLAMKLFCQALDLDSMDLEAKIGVLIADIASDFPKKAEVFTELYHILISHSTRKEKLNVQKQMLDILRSFDENLNQISQIVEKEENLESERFNGIAYKDFHKMCEEKSFKEVFENLIFSTKIIFTARDDFYQFLKDLIANGFEHIALSYIEDMPQISYDQSILSIMQDAHNKQKTPLKPSKHKRNKQ</sequence>